<evidence type="ECO:0000256" key="11">
    <source>
        <dbReference type="RuleBase" id="RU000304"/>
    </source>
</evidence>
<sequence length="285" mass="32318">MDKPHPPSSRSWSIYGRSEITDRYEILDRIGSGAYSDVYRGRRRSDGNIVALKEVHDYQSSFREIEALQILRHAPNVVDLIEYFWQEDDDAVLVLEYLHADLAAVIRDGKKARGVPVSEVKRWMLQILNGVDACHRNSVVHRDLKPSNLLISADGVLKLADFGQARILQETKFMNEDSHAISEQTMERDAAIIREVSMPSPDPLDVQVQSSLEASRLIKEHEYLQEVEDLKIKYATDETDRETSIQDGDASCLATCSTGDIEDDPSKLPTPMKQPKVEQKMNPVR</sequence>
<proteinExistence type="inferred from homology"/>
<reference evidence="14 15" key="1">
    <citation type="journal article" date="2020" name="Nat. Food">
        <title>A phased Vanilla planifolia genome enables genetic improvement of flavour and production.</title>
        <authorList>
            <person name="Hasing T."/>
            <person name="Tang H."/>
            <person name="Brym M."/>
            <person name="Khazi F."/>
            <person name="Huang T."/>
            <person name="Chambers A.H."/>
        </authorList>
    </citation>
    <scope>NUCLEOTIDE SEQUENCE [LARGE SCALE GENOMIC DNA]</scope>
    <source>
        <tissue evidence="14">Leaf</tissue>
    </source>
</reference>
<dbReference type="FunFam" id="3.30.200.20:FF:000664">
    <property type="entry name" value="Cyclin-dependent kinase F-1"/>
    <property type="match status" value="1"/>
</dbReference>
<organism evidence="14 15">
    <name type="scientific">Vanilla planifolia</name>
    <name type="common">Vanilla</name>
    <dbReference type="NCBI Taxonomy" id="51239"/>
    <lineage>
        <taxon>Eukaryota</taxon>
        <taxon>Viridiplantae</taxon>
        <taxon>Streptophyta</taxon>
        <taxon>Embryophyta</taxon>
        <taxon>Tracheophyta</taxon>
        <taxon>Spermatophyta</taxon>
        <taxon>Magnoliopsida</taxon>
        <taxon>Liliopsida</taxon>
        <taxon>Asparagales</taxon>
        <taxon>Orchidaceae</taxon>
        <taxon>Vanilloideae</taxon>
        <taxon>Vanilleae</taxon>
        <taxon>Vanilla</taxon>
    </lineage>
</organism>
<dbReference type="GO" id="GO:0004693">
    <property type="term" value="F:cyclin-dependent protein serine/threonine kinase activity"/>
    <property type="evidence" value="ECO:0007669"/>
    <property type="project" value="UniProtKB-EC"/>
</dbReference>
<dbReference type="PROSITE" id="PS50011">
    <property type="entry name" value="PROTEIN_KINASE_DOM"/>
    <property type="match status" value="1"/>
</dbReference>
<dbReference type="GO" id="GO:0008353">
    <property type="term" value="F:RNA polymerase II CTD heptapeptide repeat kinase activity"/>
    <property type="evidence" value="ECO:0007669"/>
    <property type="project" value="UniProtKB-EC"/>
</dbReference>
<evidence type="ECO:0000259" key="13">
    <source>
        <dbReference type="PROSITE" id="PS50011"/>
    </source>
</evidence>
<evidence type="ECO:0000313" key="14">
    <source>
        <dbReference type="EMBL" id="KAG0493947.1"/>
    </source>
</evidence>
<dbReference type="PANTHER" id="PTHR24056:SF171">
    <property type="entry name" value="CYCLIN-DEPENDENT KINASE 20"/>
    <property type="match status" value="1"/>
</dbReference>
<dbReference type="OrthoDB" id="1732493at2759"/>
<evidence type="ECO:0000256" key="12">
    <source>
        <dbReference type="SAM" id="MobiDB-lite"/>
    </source>
</evidence>
<evidence type="ECO:0000256" key="8">
    <source>
        <dbReference type="ARBA" id="ARBA00048367"/>
    </source>
</evidence>
<feature type="domain" description="Protein kinase" evidence="13">
    <location>
        <begin position="24"/>
        <end position="285"/>
    </location>
</feature>
<dbReference type="Pfam" id="PF00069">
    <property type="entry name" value="Pkinase"/>
    <property type="match status" value="1"/>
</dbReference>
<dbReference type="EMBL" id="JADCNM010000002">
    <property type="protein sequence ID" value="KAG0493947.1"/>
    <property type="molecule type" value="Genomic_DNA"/>
</dbReference>
<dbReference type="Gene3D" id="1.10.510.10">
    <property type="entry name" value="Transferase(Phosphotransferase) domain 1"/>
    <property type="match status" value="1"/>
</dbReference>
<evidence type="ECO:0000256" key="6">
    <source>
        <dbReference type="ARBA" id="ARBA00022840"/>
    </source>
</evidence>
<comment type="similarity">
    <text evidence="1">Belongs to the protein kinase superfamily. CMGC Ser/Thr protein kinase family. CDC2/CDKX subfamily.</text>
</comment>
<keyword evidence="3" id="KW-0808">Transferase</keyword>
<comment type="catalytic activity">
    <reaction evidence="8">
        <text>L-seryl-[protein] + ATP = O-phospho-L-seryl-[protein] + ADP + H(+)</text>
        <dbReference type="Rhea" id="RHEA:17989"/>
        <dbReference type="Rhea" id="RHEA-COMP:9863"/>
        <dbReference type="Rhea" id="RHEA-COMP:11604"/>
        <dbReference type="ChEBI" id="CHEBI:15378"/>
        <dbReference type="ChEBI" id="CHEBI:29999"/>
        <dbReference type="ChEBI" id="CHEBI:30616"/>
        <dbReference type="ChEBI" id="CHEBI:83421"/>
        <dbReference type="ChEBI" id="CHEBI:456216"/>
        <dbReference type="EC" id="2.7.11.22"/>
    </reaction>
</comment>
<dbReference type="GO" id="GO:0005634">
    <property type="term" value="C:nucleus"/>
    <property type="evidence" value="ECO:0007669"/>
    <property type="project" value="TreeGrafter"/>
</dbReference>
<keyword evidence="4 10" id="KW-0547">Nucleotide-binding</keyword>
<evidence type="ECO:0000313" key="15">
    <source>
        <dbReference type="Proteomes" id="UP000639772"/>
    </source>
</evidence>
<gene>
    <name evidence="14" type="ORF">HPP92_004941</name>
</gene>
<evidence type="ECO:0000256" key="9">
    <source>
        <dbReference type="ARBA" id="ARBA00049280"/>
    </source>
</evidence>
<dbReference type="PROSITE" id="PS00107">
    <property type="entry name" value="PROTEIN_KINASE_ATP"/>
    <property type="match status" value="1"/>
</dbReference>
<evidence type="ECO:0000256" key="4">
    <source>
        <dbReference type="ARBA" id="ARBA00022741"/>
    </source>
</evidence>
<comment type="caution">
    <text evidence="14">The sequence shown here is derived from an EMBL/GenBank/DDBJ whole genome shotgun (WGS) entry which is preliminary data.</text>
</comment>
<dbReference type="AlphaFoldDB" id="A0A835RXM9"/>
<dbReference type="GO" id="GO:0005524">
    <property type="term" value="F:ATP binding"/>
    <property type="evidence" value="ECO:0007669"/>
    <property type="project" value="UniProtKB-UniRule"/>
</dbReference>
<dbReference type="PROSITE" id="PS00108">
    <property type="entry name" value="PROTEIN_KINASE_ST"/>
    <property type="match status" value="1"/>
</dbReference>
<protein>
    <recommendedName>
        <fullName evidence="13">Protein kinase domain-containing protein</fullName>
    </recommendedName>
</protein>
<evidence type="ECO:0000256" key="10">
    <source>
        <dbReference type="PROSITE-ProRule" id="PRU10141"/>
    </source>
</evidence>
<dbReference type="Proteomes" id="UP000639772">
    <property type="component" value="Unassembled WGS sequence"/>
</dbReference>
<evidence type="ECO:0000256" key="3">
    <source>
        <dbReference type="ARBA" id="ARBA00022679"/>
    </source>
</evidence>
<dbReference type="InterPro" id="IPR011009">
    <property type="entry name" value="Kinase-like_dom_sf"/>
</dbReference>
<dbReference type="PANTHER" id="PTHR24056">
    <property type="entry name" value="CELL DIVISION PROTEIN KINASE"/>
    <property type="match status" value="1"/>
</dbReference>
<accession>A0A835RXM9</accession>
<keyword evidence="5" id="KW-0418">Kinase</keyword>
<dbReference type="InterPro" id="IPR008271">
    <property type="entry name" value="Ser/Thr_kinase_AS"/>
</dbReference>
<comment type="catalytic activity">
    <reaction evidence="7">
        <text>L-threonyl-[protein] + ATP = O-phospho-L-threonyl-[protein] + ADP + H(+)</text>
        <dbReference type="Rhea" id="RHEA:46608"/>
        <dbReference type="Rhea" id="RHEA-COMP:11060"/>
        <dbReference type="Rhea" id="RHEA-COMP:11605"/>
        <dbReference type="ChEBI" id="CHEBI:15378"/>
        <dbReference type="ChEBI" id="CHEBI:30013"/>
        <dbReference type="ChEBI" id="CHEBI:30616"/>
        <dbReference type="ChEBI" id="CHEBI:61977"/>
        <dbReference type="ChEBI" id="CHEBI:456216"/>
        <dbReference type="EC" id="2.7.11.22"/>
    </reaction>
</comment>
<dbReference type="InterPro" id="IPR000719">
    <property type="entry name" value="Prot_kinase_dom"/>
</dbReference>
<evidence type="ECO:0000256" key="5">
    <source>
        <dbReference type="ARBA" id="ARBA00022777"/>
    </source>
</evidence>
<evidence type="ECO:0000256" key="7">
    <source>
        <dbReference type="ARBA" id="ARBA00047811"/>
    </source>
</evidence>
<dbReference type="SUPFAM" id="SSF56112">
    <property type="entry name" value="Protein kinase-like (PK-like)"/>
    <property type="match status" value="1"/>
</dbReference>
<dbReference type="InterPro" id="IPR017441">
    <property type="entry name" value="Protein_kinase_ATP_BS"/>
</dbReference>
<dbReference type="SMART" id="SM00220">
    <property type="entry name" value="S_TKc"/>
    <property type="match status" value="1"/>
</dbReference>
<keyword evidence="6 10" id="KW-0067">ATP-binding</keyword>
<feature type="binding site" evidence="10">
    <location>
        <position position="53"/>
    </location>
    <ligand>
        <name>ATP</name>
        <dbReference type="ChEBI" id="CHEBI:30616"/>
    </ligand>
</feature>
<dbReference type="InterPro" id="IPR050108">
    <property type="entry name" value="CDK"/>
</dbReference>
<feature type="region of interest" description="Disordered" evidence="12">
    <location>
        <begin position="238"/>
        <end position="285"/>
    </location>
</feature>
<keyword evidence="2 11" id="KW-0723">Serine/threonine-protein kinase</keyword>
<comment type="catalytic activity">
    <reaction evidence="9">
        <text>[DNA-directed RNA polymerase] + ATP = phospho-[DNA-directed RNA polymerase] + ADP + H(+)</text>
        <dbReference type="Rhea" id="RHEA:10216"/>
        <dbReference type="Rhea" id="RHEA-COMP:11321"/>
        <dbReference type="Rhea" id="RHEA-COMP:11322"/>
        <dbReference type="ChEBI" id="CHEBI:15378"/>
        <dbReference type="ChEBI" id="CHEBI:30616"/>
        <dbReference type="ChEBI" id="CHEBI:43176"/>
        <dbReference type="ChEBI" id="CHEBI:68546"/>
        <dbReference type="ChEBI" id="CHEBI:456216"/>
        <dbReference type="EC" id="2.7.11.23"/>
    </reaction>
</comment>
<name>A0A835RXM9_VANPL</name>
<evidence type="ECO:0000256" key="1">
    <source>
        <dbReference type="ARBA" id="ARBA00006485"/>
    </source>
</evidence>
<evidence type="ECO:0000256" key="2">
    <source>
        <dbReference type="ARBA" id="ARBA00022527"/>
    </source>
</evidence>